<evidence type="ECO:0000313" key="9">
    <source>
        <dbReference type="Proteomes" id="UP000233417"/>
    </source>
</evidence>
<evidence type="ECO:0000256" key="5">
    <source>
        <dbReference type="RuleBase" id="RU004404"/>
    </source>
</evidence>
<keyword evidence="2 5" id="KW-0645">Protease</keyword>
<keyword evidence="6" id="KW-0472">Membrane</keyword>
<feature type="domain" description="PDZ" evidence="7">
    <location>
        <begin position="95"/>
        <end position="180"/>
    </location>
</feature>
<dbReference type="InterPro" id="IPR005151">
    <property type="entry name" value="Tail-specific_protease"/>
</dbReference>
<dbReference type="InterPro" id="IPR004447">
    <property type="entry name" value="Peptidase_S41A"/>
</dbReference>
<dbReference type="SMART" id="SM00228">
    <property type="entry name" value="PDZ"/>
    <property type="match status" value="1"/>
</dbReference>
<evidence type="ECO:0000256" key="6">
    <source>
        <dbReference type="SAM" id="Phobius"/>
    </source>
</evidence>
<dbReference type="SUPFAM" id="SSF52096">
    <property type="entry name" value="ClpP/crotonase"/>
    <property type="match status" value="1"/>
</dbReference>
<dbReference type="Gene3D" id="3.30.750.44">
    <property type="match status" value="1"/>
</dbReference>
<organism evidence="8 9">
    <name type="scientific">Candidatus Dojkabacteria bacterium HGW-Dojkabacteria-1</name>
    <dbReference type="NCBI Taxonomy" id="2013761"/>
    <lineage>
        <taxon>Bacteria</taxon>
        <taxon>Candidatus Dojkabacteria</taxon>
    </lineage>
</organism>
<dbReference type="AlphaFoldDB" id="A0A2N2F4E4"/>
<dbReference type="InterPro" id="IPR001478">
    <property type="entry name" value="PDZ"/>
</dbReference>
<evidence type="ECO:0000313" key="8">
    <source>
        <dbReference type="EMBL" id="PKN03023.1"/>
    </source>
</evidence>
<evidence type="ECO:0000256" key="1">
    <source>
        <dbReference type="ARBA" id="ARBA00009179"/>
    </source>
</evidence>
<accession>A0A2N2F4E4</accession>
<dbReference type="Gene3D" id="3.90.226.10">
    <property type="entry name" value="2-enoyl-CoA Hydratase, Chain A, domain 1"/>
    <property type="match status" value="1"/>
</dbReference>
<dbReference type="FunFam" id="2.30.42.10:FF:000063">
    <property type="entry name" value="Peptidase, S41 family"/>
    <property type="match status" value="1"/>
</dbReference>
<keyword evidence="3 5" id="KW-0378">Hydrolase</keyword>
<dbReference type="Proteomes" id="UP000233417">
    <property type="component" value="Unassembled WGS sequence"/>
</dbReference>
<dbReference type="GO" id="GO:0030288">
    <property type="term" value="C:outer membrane-bounded periplasmic space"/>
    <property type="evidence" value="ECO:0007669"/>
    <property type="project" value="TreeGrafter"/>
</dbReference>
<comment type="similarity">
    <text evidence="1 5">Belongs to the peptidase S41A family.</text>
</comment>
<dbReference type="PANTHER" id="PTHR32060:SF30">
    <property type="entry name" value="CARBOXY-TERMINAL PROCESSING PROTEASE CTPA"/>
    <property type="match status" value="1"/>
</dbReference>
<dbReference type="CDD" id="cd07560">
    <property type="entry name" value="Peptidase_S41_CPP"/>
    <property type="match status" value="1"/>
</dbReference>
<dbReference type="Pfam" id="PF13180">
    <property type="entry name" value="PDZ_2"/>
    <property type="match status" value="1"/>
</dbReference>
<keyword evidence="4 5" id="KW-0720">Serine protease</keyword>
<dbReference type="GO" id="GO:0008236">
    <property type="term" value="F:serine-type peptidase activity"/>
    <property type="evidence" value="ECO:0007669"/>
    <property type="project" value="UniProtKB-KW"/>
</dbReference>
<sequence length="401" mass="44097">MENRLTRNFWITVIVVVAFSFGIMVGRNFDVPTASFLLKKPDVSQDLFWEVWNIMESKYVEKEKVTEDERMFGAIKGMVDSYGDPATVFLTPEETRKFNEANQGKYFEGIGAELGYENGAIIIVSPLDGSPAKDAGIRPGDYILAVDDYEIKSGDNIYEIVQKIRGKSGTKVVLKVLHKGDLEAVDIEITRGQVTVPSMTLTYVGKNESVAMIDIARFTESSYLEWNGKWDELVNKVVAKGTKKAIVDLRGNPGGYFDAAVYAAGDFLPEGTLIAKQEDGSGNVQEFLAKKGGKLQNIEVIILVDAGSASASEIFAGALQQNGRAKVLGTETYGKGTAQSVLDLRGGSSLHITILKWLLPDGNWLNRENPVTPDYEVENTTEDFLKGLDRQLEDALKLLNS</sequence>
<dbReference type="GO" id="GO:0004175">
    <property type="term" value="F:endopeptidase activity"/>
    <property type="evidence" value="ECO:0007669"/>
    <property type="project" value="TreeGrafter"/>
</dbReference>
<keyword evidence="6" id="KW-0812">Transmembrane</keyword>
<keyword evidence="6" id="KW-1133">Transmembrane helix</keyword>
<dbReference type="PROSITE" id="PS50106">
    <property type="entry name" value="PDZ"/>
    <property type="match status" value="1"/>
</dbReference>
<dbReference type="PANTHER" id="PTHR32060">
    <property type="entry name" value="TAIL-SPECIFIC PROTEASE"/>
    <property type="match status" value="1"/>
</dbReference>
<evidence type="ECO:0000256" key="3">
    <source>
        <dbReference type="ARBA" id="ARBA00022801"/>
    </source>
</evidence>
<proteinExistence type="inferred from homology"/>
<reference evidence="8 9" key="1">
    <citation type="journal article" date="2017" name="ISME J.">
        <title>Potential for microbial H2 and metal transformations associated with novel bacteria and archaea in deep terrestrial subsurface sediments.</title>
        <authorList>
            <person name="Hernsdorf A.W."/>
            <person name="Amano Y."/>
            <person name="Miyakawa K."/>
            <person name="Ise K."/>
            <person name="Suzuki Y."/>
            <person name="Anantharaman K."/>
            <person name="Probst A."/>
            <person name="Burstein D."/>
            <person name="Thomas B.C."/>
            <person name="Banfield J.F."/>
        </authorList>
    </citation>
    <scope>NUCLEOTIDE SEQUENCE [LARGE SCALE GENOMIC DNA]</scope>
    <source>
        <strain evidence="8">HGW-Dojkabacteria-1</strain>
    </source>
</reference>
<evidence type="ECO:0000256" key="4">
    <source>
        <dbReference type="ARBA" id="ARBA00022825"/>
    </source>
</evidence>
<comment type="caution">
    <text evidence="8">The sequence shown here is derived from an EMBL/GenBank/DDBJ whole genome shotgun (WGS) entry which is preliminary data.</text>
</comment>
<feature type="transmembrane region" description="Helical" evidence="6">
    <location>
        <begin position="9"/>
        <end position="29"/>
    </location>
</feature>
<dbReference type="EMBL" id="PHAO01000001">
    <property type="protein sequence ID" value="PKN03023.1"/>
    <property type="molecule type" value="Genomic_DNA"/>
</dbReference>
<dbReference type="Gene3D" id="2.30.42.10">
    <property type="match status" value="1"/>
</dbReference>
<protein>
    <recommendedName>
        <fullName evidence="7">PDZ domain-containing protein</fullName>
    </recommendedName>
</protein>
<dbReference type="InterPro" id="IPR029045">
    <property type="entry name" value="ClpP/crotonase-like_dom_sf"/>
</dbReference>
<dbReference type="SMART" id="SM00245">
    <property type="entry name" value="TSPc"/>
    <property type="match status" value="1"/>
</dbReference>
<dbReference type="GO" id="GO:0007165">
    <property type="term" value="P:signal transduction"/>
    <property type="evidence" value="ECO:0007669"/>
    <property type="project" value="TreeGrafter"/>
</dbReference>
<name>A0A2N2F4E4_9BACT</name>
<evidence type="ECO:0000256" key="2">
    <source>
        <dbReference type="ARBA" id="ARBA00022670"/>
    </source>
</evidence>
<dbReference type="CDD" id="cd06782">
    <property type="entry name" value="cpPDZ_CPP-like"/>
    <property type="match status" value="1"/>
</dbReference>
<dbReference type="SUPFAM" id="SSF50156">
    <property type="entry name" value="PDZ domain-like"/>
    <property type="match status" value="1"/>
</dbReference>
<dbReference type="GO" id="GO:0006508">
    <property type="term" value="P:proteolysis"/>
    <property type="evidence" value="ECO:0007669"/>
    <property type="project" value="UniProtKB-KW"/>
</dbReference>
<gene>
    <name evidence="8" type="ORF">CVU76_03290</name>
</gene>
<dbReference type="Pfam" id="PF03572">
    <property type="entry name" value="Peptidase_S41"/>
    <property type="match status" value="1"/>
</dbReference>
<evidence type="ECO:0000259" key="7">
    <source>
        <dbReference type="PROSITE" id="PS50106"/>
    </source>
</evidence>
<dbReference type="NCBIfam" id="TIGR00225">
    <property type="entry name" value="prc"/>
    <property type="match status" value="1"/>
</dbReference>
<dbReference type="InterPro" id="IPR036034">
    <property type="entry name" value="PDZ_sf"/>
</dbReference>